<dbReference type="OrthoDB" id="9067983at2"/>
<evidence type="ECO:0000313" key="1">
    <source>
        <dbReference type="EMBL" id="OTG66423.1"/>
    </source>
</evidence>
<proteinExistence type="predicted"/>
<sequence length="680" mass="77091">MVRINMLKIKLDEEHPILSTHPLTGQVTSSSTFEEFSLNFIKGDQISIESYIHPHYPDLDCGGCNVFKLVNNSNLNFVTGYLIVGMGYEYDISCEPYKVIERRKAALQIGDGLLVNRLLSKTKLSRVVLTNEFDVFFKICFTKSYVIYLPDLIFGLQEVESLLPESVLIMTANYDEDSQPHIKFSRENLSRLSYADVQERIDSIYASYIDSLKHEDVESESKVQSSSAWPALSTLSAVNHNSPQNYPLWAFPALIANAIKKTAYIHKVPISVAGQTYLGEMAFLSQRHINAPSDKTIKGQPCSLFTITIFPSGAGKDNCINDACYVSKSMEKSNMALYEKEYDEWIRSKGESTEPKIPLARFTKLTIQGLISLVKKSDQKSFTWTTGEGAYLFSGYTMKSDTVGEALSVINNLLDGESISNVLKGSSIEYVDGIRFSINIGVQDVIASPALQNELLREQGFLARALIVFAEPLKNVQITKQDRFIRPDQDTDLKAYRSLCEQILSDVPKVLDCANTYTVILKTEEADDLHIEYENFVLREVEKNGRYAFIHSYARRTVQYVLRVAAIFAFFKQESVITSETMKGAISICRYSLEQWIDYYGKDNKSDSEILLEWLKAQYRKGNKKVLKSSINQKHAKFKSAKLRDAALQYLIETYHVRIEILNNSDYVVLHPKLVENLSN</sequence>
<dbReference type="AlphaFoldDB" id="A0A1Y3CJV4"/>
<evidence type="ECO:0000313" key="2">
    <source>
        <dbReference type="Proteomes" id="UP000242765"/>
    </source>
</evidence>
<dbReference type="STRING" id="1977882.B9T28_03975"/>
<dbReference type="Pfam" id="PF13148">
    <property type="entry name" value="DUF3987"/>
    <property type="match status" value="1"/>
</dbReference>
<reference evidence="1 2" key="1">
    <citation type="submission" date="2017-04" db="EMBL/GenBank/DDBJ databases">
        <title>High diversity of culturable Acinetobacter species in natural soil and water ecosystems.</title>
        <authorList>
            <person name="Nemec A."/>
            <person name="Radolfova-Krizova L."/>
        </authorList>
    </citation>
    <scope>NUCLEOTIDE SEQUENCE [LARGE SCALE GENOMIC DNA]</scope>
    <source>
        <strain evidence="1 2">ANC 4999</strain>
    </source>
</reference>
<name>A0A1Y3CJV4_9GAMM</name>
<accession>A0A1Y3CJV4</accession>
<protein>
    <recommendedName>
        <fullName evidence="3">DUF3987 domain-containing protein</fullName>
    </recommendedName>
</protein>
<gene>
    <name evidence="1" type="ORF">B9T28_03975</name>
</gene>
<dbReference type="EMBL" id="NEGB01000002">
    <property type="protein sequence ID" value="OTG66423.1"/>
    <property type="molecule type" value="Genomic_DNA"/>
</dbReference>
<keyword evidence="2" id="KW-1185">Reference proteome</keyword>
<comment type="caution">
    <text evidence="1">The sequence shown here is derived from an EMBL/GenBank/DDBJ whole genome shotgun (WGS) entry which is preliminary data.</text>
</comment>
<evidence type="ECO:0008006" key="3">
    <source>
        <dbReference type="Google" id="ProtNLM"/>
    </source>
</evidence>
<organism evidence="1 2">
    <name type="scientific">Acinetobacter silvestris</name>
    <dbReference type="NCBI Taxonomy" id="1977882"/>
    <lineage>
        <taxon>Bacteria</taxon>
        <taxon>Pseudomonadati</taxon>
        <taxon>Pseudomonadota</taxon>
        <taxon>Gammaproteobacteria</taxon>
        <taxon>Moraxellales</taxon>
        <taxon>Moraxellaceae</taxon>
        <taxon>Acinetobacter</taxon>
    </lineage>
</organism>
<dbReference type="InterPro" id="IPR025048">
    <property type="entry name" value="DUF3987"/>
</dbReference>
<dbReference type="Proteomes" id="UP000242765">
    <property type="component" value="Unassembled WGS sequence"/>
</dbReference>